<accession>A0ABT3W9U5</accession>
<gene>
    <name evidence="3" type="ORF">NQF64_04835</name>
</gene>
<evidence type="ECO:0000256" key="2">
    <source>
        <dbReference type="SAM" id="MobiDB-lite"/>
    </source>
</evidence>
<evidence type="ECO:0000313" key="3">
    <source>
        <dbReference type="EMBL" id="MCX5614567.1"/>
    </source>
</evidence>
<dbReference type="RefSeq" id="WP_266106666.1">
    <property type="nucleotide sequence ID" value="NZ_JANIDW010000002.1"/>
</dbReference>
<keyword evidence="4" id="KW-1185">Reference proteome</keyword>
<dbReference type="SUPFAM" id="SSF58113">
    <property type="entry name" value="Apolipoprotein A-I"/>
    <property type="match status" value="1"/>
</dbReference>
<comment type="caution">
    <text evidence="3">The sequence shown here is derived from an EMBL/GenBank/DDBJ whole genome shotgun (WGS) entry which is preliminary data.</text>
</comment>
<evidence type="ECO:0000313" key="4">
    <source>
        <dbReference type="Proteomes" id="UP001165648"/>
    </source>
</evidence>
<proteinExistence type="predicted"/>
<protein>
    <submittedName>
        <fullName evidence="3">Uncharacterized protein</fullName>
    </submittedName>
</protein>
<sequence>MVLSVAARFLHNLWEFDMKTRILFSTMLLASSFALIPHAHAYDPNDPLSVQSSLDSVSKSIQNEEGKIKALQDKYAGAPARERAKLQKRIDTMKSDLKQRQEKLQNLRDKYKNLASDKKAELQKNIDDRKQQIKDLRDKYKNAPAEQKQKIKDQVDAQKKSWDDQKQSLKDMHDSNVQAGKDFVHSLKGGF</sequence>
<name>A0ABT3W9U5_9PROT</name>
<organism evidence="3 4">
    <name type="scientific">Bombella saccharophila</name>
    <dbReference type="NCBI Taxonomy" id="2967338"/>
    <lineage>
        <taxon>Bacteria</taxon>
        <taxon>Pseudomonadati</taxon>
        <taxon>Pseudomonadota</taxon>
        <taxon>Alphaproteobacteria</taxon>
        <taxon>Acetobacterales</taxon>
        <taxon>Acetobacteraceae</taxon>
        <taxon>Bombella</taxon>
    </lineage>
</organism>
<dbReference type="Gene3D" id="1.10.287.1490">
    <property type="match status" value="1"/>
</dbReference>
<dbReference type="EMBL" id="JANIDW010000002">
    <property type="protein sequence ID" value="MCX5614567.1"/>
    <property type="molecule type" value="Genomic_DNA"/>
</dbReference>
<dbReference type="Proteomes" id="UP001165648">
    <property type="component" value="Unassembled WGS sequence"/>
</dbReference>
<evidence type="ECO:0000256" key="1">
    <source>
        <dbReference type="SAM" id="Coils"/>
    </source>
</evidence>
<keyword evidence="1" id="KW-0175">Coiled coil</keyword>
<reference evidence="3 4" key="1">
    <citation type="submission" date="2022-07" db="EMBL/GenBank/DDBJ databases">
        <title>Bombella genomes.</title>
        <authorList>
            <person name="Harer L."/>
            <person name="Styblova S."/>
            <person name="Ehrmann M."/>
        </authorList>
    </citation>
    <scope>NUCLEOTIDE SEQUENCE [LARGE SCALE GENOMIC DNA]</scope>
    <source>
        <strain evidence="3 4">TMW 2.2558</strain>
    </source>
</reference>
<feature type="compositionally biased region" description="Basic and acidic residues" evidence="2">
    <location>
        <begin position="140"/>
        <end position="174"/>
    </location>
</feature>
<feature type="coiled-coil region" evidence="1">
    <location>
        <begin position="54"/>
        <end position="139"/>
    </location>
</feature>
<feature type="region of interest" description="Disordered" evidence="2">
    <location>
        <begin position="140"/>
        <end position="191"/>
    </location>
</feature>